<dbReference type="Gene3D" id="2.60.420.10">
    <property type="entry name" value="Maltose phosphorylase, domain 3"/>
    <property type="match status" value="1"/>
</dbReference>
<keyword evidence="3" id="KW-0378">Hydrolase</keyword>
<dbReference type="Pfam" id="PF17390">
    <property type="entry name" value="Bac_rhamnosid_C"/>
    <property type="match status" value="1"/>
</dbReference>
<dbReference type="GO" id="GO:0016798">
    <property type="term" value="F:hydrolase activity, acting on glycosyl bonds"/>
    <property type="evidence" value="ECO:0007669"/>
    <property type="project" value="UniProtKB-KW"/>
</dbReference>
<feature type="domain" description="Alpha-L-rhamnosidase six-hairpin glycosidase" evidence="1">
    <location>
        <begin position="135"/>
        <end position="365"/>
    </location>
</feature>
<dbReference type="Proteomes" id="UP000308133">
    <property type="component" value="Unassembled WGS sequence"/>
</dbReference>
<evidence type="ECO:0000313" key="4">
    <source>
        <dbReference type="Proteomes" id="UP000308133"/>
    </source>
</evidence>
<organism evidence="3 4">
    <name type="scientific">Elsinoe australis</name>
    <dbReference type="NCBI Taxonomy" id="40998"/>
    <lineage>
        <taxon>Eukaryota</taxon>
        <taxon>Fungi</taxon>
        <taxon>Dikarya</taxon>
        <taxon>Ascomycota</taxon>
        <taxon>Pezizomycotina</taxon>
        <taxon>Dothideomycetes</taxon>
        <taxon>Dothideomycetidae</taxon>
        <taxon>Myriangiales</taxon>
        <taxon>Elsinoaceae</taxon>
        <taxon>Elsinoe</taxon>
    </lineage>
</organism>
<protein>
    <submittedName>
        <fullName evidence="3">Bacterial alpha-L-rhamnosidase 6 hairpin glycosidase domain-containing protein 5</fullName>
    </submittedName>
</protein>
<comment type="caution">
    <text evidence="3">The sequence shown here is derived from an EMBL/GenBank/DDBJ whole genome shotgun (WGS) entry which is preliminary data.</text>
</comment>
<dbReference type="Gene3D" id="1.50.10.10">
    <property type="match status" value="1"/>
</dbReference>
<evidence type="ECO:0000259" key="1">
    <source>
        <dbReference type="Pfam" id="PF17389"/>
    </source>
</evidence>
<evidence type="ECO:0000313" key="3">
    <source>
        <dbReference type="EMBL" id="TKX19299.1"/>
    </source>
</evidence>
<sequence>MVANGLIFCLDQQSRTLKAFEGLADQSSVFPTKEHGSWSLESEIQVDEWISVVCTTEEDKVRLKLNGTTVAMLDGLDIHPLLGGAPNNSGSVAFGGPVGWTATYRNLHVQTLDGQALYSNTLLPSEAARTMLDFAVGSNPLSCTIDGAKRDRSTFGGDLFVMGQSVAYSTNNIDAIKGSIQLLTSHQTKDGFLGNLCPIQAPMHTEEEEPPTYAFYSLEYALLLTVAMKNYWFTSGDVDIVRELWPKLIKLMEFVGSFASEQGLIAAPPPLSLTFFPLAGPVFGPAAHTNLAYYDALLAMTTIAEAASADASTYVVKAETLKASILTNLWSSKTGHLSIGASYPTTSHSQQSHAYSILLGVSPPHVSDAALLLQPDTSLPLSFLSGPQFSHQPLVSPFSTAFAVEAAFKRSLGSGALSLLKRVWGPMADASDPDFSGCHWEAMNGEGRPIHDSTSLVHGWSTAPVYLLPKYLAGVRVVEPGWKRWAVEPVEAGVKHVEARLETVAGRLGARIDWDESGTKGRIKVEVPDGTVAEVIAPVGWLVIAGPSERSERKEAFTGPGTFVVSVRREAKTVTTPVLEAAGLLEADADGRTLVAQT</sequence>
<dbReference type="AlphaFoldDB" id="A0A4U7AN70"/>
<dbReference type="InterPro" id="IPR035396">
    <property type="entry name" value="Bac_rhamnosid6H"/>
</dbReference>
<dbReference type="InterPro" id="IPR008928">
    <property type="entry name" value="6-hairpin_glycosidase_sf"/>
</dbReference>
<feature type="domain" description="Alpha-L-rhamnosidase C-terminal" evidence="2">
    <location>
        <begin position="474"/>
        <end position="539"/>
    </location>
</feature>
<dbReference type="InterPro" id="IPR035398">
    <property type="entry name" value="Bac_rhamnosid_C"/>
</dbReference>
<keyword evidence="3" id="KW-0326">Glycosidase</keyword>
<reference evidence="3 4" key="1">
    <citation type="submission" date="2018-02" db="EMBL/GenBank/DDBJ databases">
        <title>Draft genome sequences of Elsinoe sp., causing black scab on jojoba.</title>
        <authorList>
            <person name="Stodart B."/>
            <person name="Jeffress S."/>
            <person name="Ash G."/>
            <person name="Arun Chinnappa K."/>
        </authorList>
    </citation>
    <scope>NUCLEOTIDE SEQUENCE [LARGE SCALE GENOMIC DNA]</scope>
    <source>
        <strain evidence="3 4">Hillstone_2</strain>
    </source>
</reference>
<name>A0A4U7AN70_9PEZI</name>
<dbReference type="Pfam" id="PF17389">
    <property type="entry name" value="Bac_rhamnosid6H"/>
    <property type="match status" value="1"/>
</dbReference>
<dbReference type="PANTHER" id="PTHR34987:SF4">
    <property type="entry name" value="ALPHA-L-RHAMNOSIDASE C-TERMINAL DOMAIN-CONTAINING PROTEIN"/>
    <property type="match status" value="1"/>
</dbReference>
<accession>A0A4U7AN70</accession>
<dbReference type="EMBL" id="PTQR01000116">
    <property type="protein sequence ID" value="TKX19299.1"/>
    <property type="molecule type" value="Genomic_DNA"/>
</dbReference>
<dbReference type="GO" id="GO:0005975">
    <property type="term" value="P:carbohydrate metabolic process"/>
    <property type="evidence" value="ECO:0007669"/>
    <property type="project" value="InterPro"/>
</dbReference>
<dbReference type="SUPFAM" id="SSF48208">
    <property type="entry name" value="Six-hairpin glycosidases"/>
    <property type="match status" value="1"/>
</dbReference>
<dbReference type="InterPro" id="IPR012341">
    <property type="entry name" value="6hp_glycosidase-like_sf"/>
</dbReference>
<proteinExistence type="predicted"/>
<gene>
    <name evidence="3" type="ORF">C1H76_8484</name>
</gene>
<dbReference type="PANTHER" id="PTHR34987">
    <property type="entry name" value="C, PUTATIVE (AFU_ORTHOLOGUE AFUA_3G02880)-RELATED"/>
    <property type="match status" value="1"/>
</dbReference>
<evidence type="ECO:0000259" key="2">
    <source>
        <dbReference type="Pfam" id="PF17390"/>
    </source>
</evidence>